<dbReference type="KEGG" id="bda:FSZ17_02470"/>
<accession>A0A5B8Z0J8</accession>
<evidence type="ECO:0000256" key="1">
    <source>
        <dbReference type="ARBA" id="ARBA00004141"/>
    </source>
</evidence>
<evidence type="ECO:0000313" key="8">
    <source>
        <dbReference type="Proteomes" id="UP000321555"/>
    </source>
</evidence>
<dbReference type="OrthoDB" id="3078158at2"/>
<keyword evidence="4 5" id="KW-0472">Membrane</keyword>
<dbReference type="RefSeq" id="WP_057775542.1">
    <property type="nucleotide sequence ID" value="NZ_CP042593.1"/>
</dbReference>
<evidence type="ECO:0000256" key="4">
    <source>
        <dbReference type="ARBA" id="ARBA00023136"/>
    </source>
</evidence>
<gene>
    <name evidence="7" type="ORF">FSZ17_02470</name>
</gene>
<evidence type="ECO:0000256" key="3">
    <source>
        <dbReference type="ARBA" id="ARBA00022989"/>
    </source>
</evidence>
<dbReference type="EMBL" id="CP042593">
    <property type="protein sequence ID" value="QED46237.1"/>
    <property type="molecule type" value="Genomic_DNA"/>
</dbReference>
<feature type="transmembrane region" description="Helical" evidence="5">
    <location>
        <begin position="227"/>
        <end position="251"/>
    </location>
</feature>
<dbReference type="GO" id="GO:0016020">
    <property type="term" value="C:membrane"/>
    <property type="evidence" value="ECO:0007669"/>
    <property type="project" value="UniProtKB-SubCell"/>
</dbReference>
<keyword evidence="2 5" id="KW-0812">Transmembrane</keyword>
<reference evidence="8" key="1">
    <citation type="submission" date="2019-08" db="EMBL/GenBank/DDBJ databases">
        <authorList>
            <person name="Zheng X."/>
        </authorList>
    </citation>
    <scope>NUCLEOTIDE SEQUENCE [LARGE SCALE GENOMIC DNA]</scope>
    <source>
        <strain evidence="8">FJAT-25496</strain>
    </source>
</reference>
<keyword evidence="3 5" id="KW-1133">Transmembrane helix</keyword>
<comment type="subcellular location">
    <subcellularLocation>
        <location evidence="1">Membrane</location>
        <topology evidence="1">Multi-pass membrane protein</topology>
    </subcellularLocation>
</comment>
<dbReference type="PANTHER" id="PTHR43027:SF1">
    <property type="entry name" value="DOXORUBICIN RESISTANCE ABC TRANSPORTER PERMEASE PROTEIN DRRC-RELATED"/>
    <property type="match status" value="1"/>
</dbReference>
<keyword evidence="8" id="KW-1185">Reference proteome</keyword>
<evidence type="ECO:0000313" key="7">
    <source>
        <dbReference type="EMBL" id="QED46237.1"/>
    </source>
</evidence>
<dbReference type="PANTHER" id="PTHR43027">
    <property type="entry name" value="DOXORUBICIN RESISTANCE ABC TRANSPORTER PERMEASE PROTEIN DRRC-RELATED"/>
    <property type="match status" value="1"/>
</dbReference>
<feature type="transmembrane region" description="Helical" evidence="5">
    <location>
        <begin position="272"/>
        <end position="300"/>
    </location>
</feature>
<dbReference type="GO" id="GO:0140359">
    <property type="term" value="F:ABC-type transporter activity"/>
    <property type="evidence" value="ECO:0007669"/>
    <property type="project" value="InterPro"/>
</dbReference>
<evidence type="ECO:0000256" key="5">
    <source>
        <dbReference type="SAM" id="Phobius"/>
    </source>
</evidence>
<feature type="transmembrane region" description="Helical" evidence="5">
    <location>
        <begin position="396"/>
        <end position="418"/>
    </location>
</feature>
<proteinExistence type="predicted"/>
<name>A0A5B8Z0J8_CYTDA</name>
<feature type="transmembrane region" description="Helical" evidence="5">
    <location>
        <begin position="339"/>
        <end position="359"/>
    </location>
</feature>
<dbReference type="AlphaFoldDB" id="A0A5B8Z0J8"/>
<organism evidence="7 8">
    <name type="scientific">Cytobacillus dafuensis</name>
    <name type="common">Bacillus dafuensis</name>
    <dbReference type="NCBI Taxonomy" id="1742359"/>
    <lineage>
        <taxon>Bacteria</taxon>
        <taxon>Bacillati</taxon>
        <taxon>Bacillota</taxon>
        <taxon>Bacilli</taxon>
        <taxon>Bacillales</taxon>
        <taxon>Bacillaceae</taxon>
        <taxon>Cytobacillus</taxon>
    </lineage>
</organism>
<dbReference type="InterPro" id="IPR013525">
    <property type="entry name" value="ABC2_TM"/>
</dbReference>
<evidence type="ECO:0000259" key="6">
    <source>
        <dbReference type="Pfam" id="PF12698"/>
    </source>
</evidence>
<evidence type="ECO:0000256" key="2">
    <source>
        <dbReference type="ARBA" id="ARBA00022692"/>
    </source>
</evidence>
<dbReference type="Proteomes" id="UP000321555">
    <property type="component" value="Chromosome"/>
</dbReference>
<protein>
    <submittedName>
        <fullName evidence="7">ABC transporter permease</fullName>
    </submittedName>
</protein>
<feature type="transmembrane region" description="Helical" evidence="5">
    <location>
        <begin position="20"/>
        <end position="42"/>
    </location>
</feature>
<feature type="transmembrane region" description="Helical" evidence="5">
    <location>
        <begin position="306"/>
        <end position="327"/>
    </location>
</feature>
<dbReference type="Pfam" id="PF12698">
    <property type="entry name" value="ABC2_membrane_3"/>
    <property type="match status" value="1"/>
</dbReference>
<sequence>MFTAFLKKQLLVFIRNPEVIITQLVMPLVLITILGFALGGLFEGEKSPIEVKVAYVSHGNEEDDTEEFKTFLQKSRLAPEAIAGIEEQMDTLLPLKILREDVLENEKLKEFVLVKEVEPEKLAELKKNKDYAVIIEVPEKFTYHFLMSVFFPSEPTSEKPELKLYQNEARELATQLVTDIIEEFQHQYTLQTALAKKGIPMNPEMKQPAESEVSIQSISAVKSVSAIAYYTIGISMMFVLYVASMAGTFAFAEKESNVYTRFILSGASRTSYLMGTFISAIIIAFIQLLLLFGFSFLAYGVKWDDLSSFLAITICIAIAVGGFAALVTSLNYRFHSQTFSNFFSSIIVTIFALLGGTFVPVKDLSETVAEIGKFTPNGAAMNAYLNIYQGYGIETVIPQLVTLCICGIVLAVIGVFIFPKEVRQ</sequence>
<dbReference type="InterPro" id="IPR052902">
    <property type="entry name" value="ABC-2_transporter"/>
</dbReference>
<feature type="domain" description="ABC-2 type transporter transmembrane" evidence="6">
    <location>
        <begin position="19"/>
        <end position="415"/>
    </location>
</feature>
<dbReference type="STRING" id="1742359.GCA_001439625_04335"/>